<accession>A0A8J7Z455</accession>
<organism evidence="1 2">
    <name type="scientific">Myxacorys almedinensis A</name>
    <dbReference type="NCBI Taxonomy" id="2690445"/>
    <lineage>
        <taxon>Bacteria</taxon>
        <taxon>Bacillati</taxon>
        <taxon>Cyanobacteriota</taxon>
        <taxon>Cyanophyceae</taxon>
        <taxon>Leptolyngbyales</taxon>
        <taxon>Leptolyngbyaceae</taxon>
        <taxon>Myxacorys</taxon>
        <taxon>Myxacorys almedinensis</taxon>
    </lineage>
</organism>
<dbReference type="InterPro" id="IPR036259">
    <property type="entry name" value="MFS_trans_sf"/>
</dbReference>
<evidence type="ECO:0000313" key="1">
    <source>
        <dbReference type="EMBL" id="NDJ18970.1"/>
    </source>
</evidence>
<proteinExistence type="predicted"/>
<reference evidence="1" key="1">
    <citation type="submission" date="2019-12" db="EMBL/GenBank/DDBJ databases">
        <title>High-Quality draft genome sequences of three cyanobacteria isolated from the limestone walls of the Old Cathedral of Coimbra.</title>
        <authorList>
            <person name="Tiago I."/>
            <person name="Soares F."/>
            <person name="Portugal A."/>
        </authorList>
    </citation>
    <scope>NUCLEOTIDE SEQUENCE</scope>
    <source>
        <strain evidence="1">A</strain>
    </source>
</reference>
<dbReference type="Proteomes" id="UP000646053">
    <property type="component" value="Unassembled WGS sequence"/>
</dbReference>
<keyword evidence="2" id="KW-1185">Reference proteome</keyword>
<dbReference type="AlphaFoldDB" id="A0A8J7Z455"/>
<evidence type="ECO:0000313" key="2">
    <source>
        <dbReference type="Proteomes" id="UP000646053"/>
    </source>
</evidence>
<sequence length="96" mass="10638">MRAWKGSRRPVDGVLRGMIGAGVSKLVFGLGQVPQVWIPAQFCSSFNFPVMNSCDTAIWMTTVEPSLQGRMFAIQSLMFQLVSLIPDCGTTRRSRI</sequence>
<name>A0A8J7Z455_9CYAN</name>
<comment type="caution">
    <text evidence="1">The sequence shown here is derived from an EMBL/GenBank/DDBJ whole genome shotgun (WGS) entry which is preliminary data.</text>
</comment>
<gene>
    <name evidence="1" type="ORF">GS601_17035</name>
</gene>
<dbReference type="SUPFAM" id="SSF103473">
    <property type="entry name" value="MFS general substrate transporter"/>
    <property type="match status" value="1"/>
</dbReference>
<dbReference type="EMBL" id="WVIE01000022">
    <property type="protein sequence ID" value="NDJ18970.1"/>
    <property type="molecule type" value="Genomic_DNA"/>
</dbReference>
<protein>
    <submittedName>
        <fullName evidence="1">Uncharacterized protein</fullName>
    </submittedName>
</protein>
<dbReference type="RefSeq" id="WP_162424497.1">
    <property type="nucleotide sequence ID" value="NZ_WVIE01000022.1"/>
</dbReference>